<keyword evidence="2" id="KW-1185">Reference proteome</keyword>
<dbReference type="Proteomes" id="UP000827717">
    <property type="component" value="Segment"/>
</dbReference>
<evidence type="ECO:0000313" key="1">
    <source>
        <dbReference type="EMBL" id="UAW96527.1"/>
    </source>
</evidence>
<name>A0AAE8XQH9_9CAUD</name>
<evidence type="ECO:0000313" key="2">
    <source>
        <dbReference type="Proteomes" id="UP000827717"/>
    </source>
</evidence>
<organism evidence="1 2">
    <name type="scientific">Erwinia phage pEa_SNUABM_22</name>
    <dbReference type="NCBI Taxonomy" id="2869549"/>
    <lineage>
        <taxon>Viruses</taxon>
        <taxon>Duplodnaviria</taxon>
        <taxon>Heunggongvirae</taxon>
        <taxon>Uroviricota</taxon>
        <taxon>Caudoviricetes</taxon>
        <taxon>Alexandravirus</taxon>
        <taxon>Alexandravirus SNUABM22</taxon>
    </lineage>
</organism>
<accession>A0AAE8XQH9</accession>
<sequence length="162" mass="18745">MSIAGKVDSVKNQRESERKAKEETFRAACQALIPKIASDMDGLLLHFVSANVNSDRIVLGTPKYTICDYRFKLTITVDFHENRDTQFTVELAPDGPFTLIKDRVRQRPWFLRDITFMPYEDALSEMMYHAVERSFAGNEWRDRYGPNLGSSDVIFSHLYLRS</sequence>
<proteinExistence type="predicted"/>
<reference evidence="1 2" key="1">
    <citation type="submission" date="2021-06" db="EMBL/GenBank/DDBJ databases">
        <title>Complete genome sequence of Erwinia phage pEa_SNUABM_22.</title>
        <authorList>
            <person name="Kim S.G."/>
            <person name="Park S.C."/>
        </authorList>
    </citation>
    <scope>NUCLEOTIDE SEQUENCE [LARGE SCALE GENOMIC DNA]</scope>
    <source>
        <strain evidence="2">pEa_SNUABM_22</strain>
    </source>
</reference>
<gene>
    <name evidence="1" type="ORF">pEaSNUABM22_00039</name>
</gene>
<dbReference type="EMBL" id="MZ443785">
    <property type="protein sequence ID" value="UAW96527.1"/>
    <property type="molecule type" value="Genomic_DNA"/>
</dbReference>
<protein>
    <submittedName>
        <fullName evidence="1">Uncharacterized protein</fullName>
    </submittedName>
</protein>